<keyword evidence="2" id="KW-0378">Hydrolase</keyword>
<dbReference type="GO" id="GO:0000166">
    <property type="term" value="F:nucleotide binding"/>
    <property type="evidence" value="ECO:0007669"/>
    <property type="project" value="UniProtKB-KW"/>
</dbReference>
<keyword evidence="2" id="KW-0547">Nucleotide-binding</keyword>
<dbReference type="Gene3D" id="3.90.780.10">
    <property type="entry name" value="5'-Nucleotidase, C-terminal domain"/>
    <property type="match status" value="1"/>
</dbReference>
<dbReference type="InterPro" id="IPR008334">
    <property type="entry name" value="5'-Nucleotdase_C"/>
</dbReference>
<dbReference type="GO" id="GO:0016787">
    <property type="term" value="F:hydrolase activity"/>
    <property type="evidence" value="ECO:0007669"/>
    <property type="project" value="UniProtKB-KW"/>
</dbReference>
<dbReference type="PRINTS" id="PR01607">
    <property type="entry name" value="APYRASEFAMLY"/>
</dbReference>
<evidence type="ECO:0000313" key="6">
    <source>
        <dbReference type="Proteomes" id="UP000630660"/>
    </source>
</evidence>
<dbReference type="CDD" id="cd07411">
    <property type="entry name" value="MPP_SoxB_N"/>
    <property type="match status" value="1"/>
</dbReference>
<dbReference type="PANTHER" id="PTHR11575">
    <property type="entry name" value="5'-NUCLEOTIDASE-RELATED"/>
    <property type="match status" value="1"/>
</dbReference>
<dbReference type="InterPro" id="IPR041829">
    <property type="entry name" value="SoxB_N"/>
</dbReference>
<accession>A0A9D5QDJ7</accession>
<comment type="similarity">
    <text evidence="2">Belongs to the 5'-nucleotidase family.</text>
</comment>
<dbReference type="Gene3D" id="3.60.21.10">
    <property type="match status" value="1"/>
</dbReference>
<dbReference type="InterPro" id="IPR029052">
    <property type="entry name" value="Metallo-depent_PP-like"/>
</dbReference>
<protein>
    <submittedName>
        <fullName evidence="5">Bifunctional metallophosphatase/5'-nucleotidase</fullName>
    </submittedName>
</protein>
<dbReference type="Pfam" id="PF00149">
    <property type="entry name" value="Metallophos"/>
    <property type="match status" value="1"/>
</dbReference>
<dbReference type="SUPFAM" id="SSF56300">
    <property type="entry name" value="Metallo-dependent phosphatases"/>
    <property type="match status" value="1"/>
</dbReference>
<organism evidence="5 6">
    <name type="scientific">candidate division WOR-3 bacterium</name>
    <dbReference type="NCBI Taxonomy" id="2052148"/>
    <lineage>
        <taxon>Bacteria</taxon>
        <taxon>Bacteria division WOR-3</taxon>
    </lineage>
</organism>
<keyword evidence="1" id="KW-0732">Signal</keyword>
<dbReference type="AlphaFoldDB" id="A0A9D5QDJ7"/>
<dbReference type="SUPFAM" id="SSF55816">
    <property type="entry name" value="5'-nucleotidase (syn. UDP-sugar hydrolase), C-terminal domain"/>
    <property type="match status" value="1"/>
</dbReference>
<feature type="domain" description="5'-Nucleotidase C-terminal" evidence="4">
    <location>
        <begin position="307"/>
        <end position="433"/>
    </location>
</feature>
<comment type="caution">
    <text evidence="5">The sequence shown here is derived from an EMBL/GenBank/DDBJ whole genome shotgun (WGS) entry which is preliminary data.</text>
</comment>
<dbReference type="InterPro" id="IPR004843">
    <property type="entry name" value="Calcineurin-like_PHP"/>
</dbReference>
<evidence type="ECO:0000313" key="5">
    <source>
        <dbReference type="EMBL" id="MBD3365126.1"/>
    </source>
</evidence>
<dbReference type="GO" id="GO:0030288">
    <property type="term" value="C:outer membrane-bounded periplasmic space"/>
    <property type="evidence" value="ECO:0007669"/>
    <property type="project" value="TreeGrafter"/>
</dbReference>
<evidence type="ECO:0000256" key="1">
    <source>
        <dbReference type="ARBA" id="ARBA00022729"/>
    </source>
</evidence>
<dbReference type="EMBL" id="WJKJ01000262">
    <property type="protein sequence ID" value="MBD3365126.1"/>
    <property type="molecule type" value="Genomic_DNA"/>
</dbReference>
<feature type="domain" description="Calcineurin-like phosphoesterase" evidence="3">
    <location>
        <begin position="6"/>
        <end position="221"/>
    </location>
</feature>
<dbReference type="Proteomes" id="UP000630660">
    <property type="component" value="Unassembled WGS sequence"/>
</dbReference>
<evidence type="ECO:0000256" key="2">
    <source>
        <dbReference type="RuleBase" id="RU362119"/>
    </source>
</evidence>
<gene>
    <name evidence="5" type="ORF">GF359_07915</name>
</gene>
<dbReference type="PANTHER" id="PTHR11575:SF42">
    <property type="entry name" value="SULFUR OXIDATION PROTEIN SOXB"/>
    <property type="match status" value="1"/>
</dbReference>
<proteinExistence type="inferred from homology"/>
<dbReference type="InterPro" id="IPR006179">
    <property type="entry name" value="5_nucleotidase/apyrase"/>
</dbReference>
<name>A0A9D5QDJ7_UNCW3</name>
<dbReference type="InterPro" id="IPR036907">
    <property type="entry name" value="5'-Nucleotdase_C_sf"/>
</dbReference>
<dbReference type="GO" id="GO:0009166">
    <property type="term" value="P:nucleotide catabolic process"/>
    <property type="evidence" value="ECO:0007669"/>
    <property type="project" value="InterPro"/>
</dbReference>
<evidence type="ECO:0000259" key="4">
    <source>
        <dbReference type="Pfam" id="PF02872"/>
    </source>
</evidence>
<dbReference type="Pfam" id="PF02872">
    <property type="entry name" value="5_nucleotid_C"/>
    <property type="match status" value="1"/>
</dbReference>
<reference evidence="5" key="1">
    <citation type="submission" date="2019-11" db="EMBL/GenBank/DDBJ databases">
        <title>Microbial mats filling the niche in hypersaline microbial mats.</title>
        <authorList>
            <person name="Wong H.L."/>
            <person name="Macleod F.I."/>
            <person name="White R.A. III"/>
            <person name="Burns B.P."/>
        </authorList>
    </citation>
    <scope>NUCLEOTIDE SEQUENCE</scope>
    <source>
        <strain evidence="5">Bin_327</strain>
    </source>
</reference>
<evidence type="ECO:0000259" key="3">
    <source>
        <dbReference type="Pfam" id="PF00149"/>
    </source>
</evidence>
<sequence>MGKSLTIIQLNDTHSYLEPHPEYFWKGNTAEYRTAGGFSRIAGMINRIRKENEGSVMTFDCGDTFHGTCPAVATRGEVMVPILNSIGFDAMTAHWEFAYGPERFKELAGQLSYPILAINCYHEASDELVFEPYRINEIGGLRVGVIGIAATIVDKVMPSEFSKGIYFSLGNAELPRYIDKLRNQEKVDLIVVISHLGFPQEAKLAREVEGIDVLLSGHTHNRMFKPALINDTIIIQSGCHGSFLGKLDVEVENKGVTGYHHELIAVDKSVEPDPQVGELVDEALAPYRGELSRVAGQTLTPLDRSLVLESSMDNLLLDSLIEETGVEMAFSNGWRYGAPIPPGPVTLNDLYNIIPVNPPVSTCVLSGEELWAMMEENLERTFSRDPYKQMGGYVKRCAGINVYAKLENPKGERIQKLFAGNREVKADKTYQAAFVTTQGVPAKYGSSRKDLKTDAITALRKYLEKKSPVSIGLRGSIRAI</sequence>